<feature type="signal peptide" evidence="1">
    <location>
        <begin position="1"/>
        <end position="22"/>
    </location>
</feature>
<dbReference type="GO" id="GO:0016301">
    <property type="term" value="F:kinase activity"/>
    <property type="evidence" value="ECO:0007669"/>
    <property type="project" value="UniProtKB-KW"/>
</dbReference>
<evidence type="ECO:0000313" key="3">
    <source>
        <dbReference type="Proteomes" id="UP000095192"/>
    </source>
</evidence>
<evidence type="ECO:0000256" key="1">
    <source>
        <dbReference type="SAM" id="SignalP"/>
    </source>
</evidence>
<dbReference type="InterPro" id="IPR011009">
    <property type="entry name" value="Kinase-like_dom_sf"/>
</dbReference>
<name>A0A1D3D8A0_9EIME</name>
<dbReference type="EMBL" id="JROU02000326">
    <property type="protein sequence ID" value="OEH79623.1"/>
    <property type="molecule type" value="Genomic_DNA"/>
</dbReference>
<keyword evidence="2" id="KW-0418">Kinase</keyword>
<dbReference type="SUPFAM" id="SSF56112">
    <property type="entry name" value="Protein kinase-like (PK-like)"/>
    <property type="match status" value="1"/>
</dbReference>
<dbReference type="Proteomes" id="UP000095192">
    <property type="component" value="Unassembled WGS sequence"/>
</dbReference>
<dbReference type="VEuPathDB" id="ToxoDB:cyc_04230"/>
<proteinExistence type="predicted"/>
<gene>
    <name evidence="2" type="ORF">cyc_04230</name>
</gene>
<organism evidence="2 3">
    <name type="scientific">Cyclospora cayetanensis</name>
    <dbReference type="NCBI Taxonomy" id="88456"/>
    <lineage>
        <taxon>Eukaryota</taxon>
        <taxon>Sar</taxon>
        <taxon>Alveolata</taxon>
        <taxon>Apicomplexa</taxon>
        <taxon>Conoidasida</taxon>
        <taxon>Coccidia</taxon>
        <taxon>Eucoccidiorida</taxon>
        <taxon>Eimeriorina</taxon>
        <taxon>Eimeriidae</taxon>
        <taxon>Cyclospora</taxon>
    </lineage>
</organism>
<sequence length="307" mass="34601">MWLSRHQAAVFCVTLCYRPLLGVSSKEATPSNVVHGSDKPLGQEVEAPATELPQPSPISLPPEAAPVDRKQLSNGCRSPWALGSAVAGLALWRKTSELYHSPRQALRKAKTPPSWDKYVRDLPALDEAEFPEIQPLLRRLEKKPVSLLSIPGPSARLAAFLGLSDAQKAEGIVDGHALLADFEGFWRNGVPAIMYGDEVETIFTQHYITPELTFDGEYQVFDYKTDVYALGVTFKEMLEWTSDLPLPRREEAEDLVRHMLEPDAEKRYDLKQCVDDPYFSNLDFAQVEQRKFSKAFEGNYITPYKFL</sequence>
<evidence type="ECO:0000313" key="2">
    <source>
        <dbReference type="EMBL" id="OEH79623.1"/>
    </source>
</evidence>
<accession>A0A1D3D8A0</accession>
<feature type="chain" id="PRO_5008914232" evidence="1">
    <location>
        <begin position="23"/>
        <end position="307"/>
    </location>
</feature>
<keyword evidence="2" id="KW-0808">Transferase</keyword>
<comment type="caution">
    <text evidence="2">The sequence shown here is derived from an EMBL/GenBank/DDBJ whole genome shotgun (WGS) entry which is preliminary data.</text>
</comment>
<dbReference type="AlphaFoldDB" id="A0A1D3D8A0"/>
<keyword evidence="3" id="KW-1185">Reference proteome</keyword>
<keyword evidence="1" id="KW-0732">Signal</keyword>
<reference evidence="2 3" key="1">
    <citation type="journal article" date="2016" name="BMC Genomics">
        <title>Comparative genomics reveals Cyclospora cayetanensis possesses coccidia-like metabolism and invasion components but unique surface antigens.</title>
        <authorList>
            <person name="Liu S."/>
            <person name="Wang L."/>
            <person name="Zheng H."/>
            <person name="Xu Z."/>
            <person name="Roellig D.M."/>
            <person name="Li N."/>
            <person name="Frace M.A."/>
            <person name="Tang K."/>
            <person name="Arrowood M.J."/>
            <person name="Moss D.M."/>
            <person name="Zhang L."/>
            <person name="Feng Y."/>
            <person name="Xiao L."/>
        </authorList>
    </citation>
    <scope>NUCLEOTIDE SEQUENCE [LARGE SCALE GENOMIC DNA]</scope>
    <source>
        <strain evidence="2 3">CHN_HEN01</strain>
    </source>
</reference>
<dbReference type="InParanoid" id="A0A1D3D8A0"/>
<dbReference type="Gene3D" id="1.10.510.10">
    <property type="entry name" value="Transferase(Phosphotransferase) domain 1"/>
    <property type="match status" value="1"/>
</dbReference>
<protein>
    <submittedName>
        <fullName evidence="2">Rhoptry kinase family protein</fullName>
    </submittedName>
</protein>